<gene>
    <name evidence="16" type="ORF">BVH74_06505</name>
</gene>
<keyword evidence="10 14" id="KW-0408">Iron</keyword>
<evidence type="ECO:0000256" key="2">
    <source>
        <dbReference type="ARBA" id="ARBA00002933"/>
    </source>
</evidence>
<evidence type="ECO:0000256" key="6">
    <source>
        <dbReference type="ARBA" id="ARBA00022485"/>
    </source>
</evidence>
<dbReference type="Gene3D" id="1.10.1670.10">
    <property type="entry name" value="Helix-hairpin-Helix base-excision DNA repair enzymes (C-terminal)"/>
    <property type="match status" value="1"/>
</dbReference>
<keyword evidence="8 14" id="KW-0227">DNA damage</keyword>
<dbReference type="FunFam" id="1.10.1670.10:FF:000002">
    <property type="entry name" value="Adenine DNA glycosylase"/>
    <property type="match status" value="1"/>
</dbReference>
<protein>
    <recommendedName>
        <fullName evidence="5 14">Adenine DNA glycosylase</fullName>
        <ecNumber evidence="4 14">3.2.2.31</ecNumber>
    </recommendedName>
</protein>
<evidence type="ECO:0000256" key="3">
    <source>
        <dbReference type="ARBA" id="ARBA00008343"/>
    </source>
</evidence>
<evidence type="ECO:0000256" key="12">
    <source>
        <dbReference type="ARBA" id="ARBA00023204"/>
    </source>
</evidence>
<dbReference type="EC" id="3.2.2.31" evidence="4 14"/>
<dbReference type="InterPro" id="IPR003265">
    <property type="entry name" value="HhH-GPD_domain"/>
</dbReference>
<dbReference type="GO" id="GO:0051539">
    <property type="term" value="F:4 iron, 4 sulfur cluster binding"/>
    <property type="evidence" value="ECO:0007669"/>
    <property type="project" value="UniProtKB-UniRule"/>
</dbReference>
<evidence type="ECO:0000313" key="17">
    <source>
        <dbReference type="Proteomes" id="UP000243488"/>
    </source>
</evidence>
<dbReference type="GO" id="GO:0032357">
    <property type="term" value="F:oxidized purine DNA binding"/>
    <property type="evidence" value="ECO:0007669"/>
    <property type="project" value="TreeGrafter"/>
</dbReference>
<evidence type="ECO:0000256" key="1">
    <source>
        <dbReference type="ARBA" id="ARBA00000843"/>
    </source>
</evidence>
<dbReference type="NCBIfam" id="TIGR01084">
    <property type="entry name" value="mutY"/>
    <property type="match status" value="1"/>
</dbReference>
<dbReference type="CDD" id="cd03431">
    <property type="entry name" value="NUDIX_DNA_Glycosylase_C-MutY"/>
    <property type="match status" value="1"/>
</dbReference>
<dbReference type="InterPro" id="IPR004036">
    <property type="entry name" value="Endonuclease-III-like_CS2"/>
</dbReference>
<dbReference type="GO" id="GO:0006298">
    <property type="term" value="P:mismatch repair"/>
    <property type="evidence" value="ECO:0007669"/>
    <property type="project" value="TreeGrafter"/>
</dbReference>
<dbReference type="Pfam" id="PF00730">
    <property type="entry name" value="HhH-GPD"/>
    <property type="match status" value="1"/>
</dbReference>
<dbReference type="SUPFAM" id="SSF48150">
    <property type="entry name" value="DNA-glycosylase"/>
    <property type="match status" value="1"/>
</dbReference>
<dbReference type="FunFam" id="1.10.340.30:FF:000002">
    <property type="entry name" value="Adenine DNA glycosylase"/>
    <property type="match status" value="1"/>
</dbReference>
<comment type="cofactor">
    <cofactor evidence="14">
        <name>[4Fe-4S] cluster</name>
        <dbReference type="ChEBI" id="CHEBI:49883"/>
    </cofactor>
    <text evidence="14">Binds 1 [4Fe-4S] cluster.</text>
</comment>
<dbReference type="Pfam" id="PF00633">
    <property type="entry name" value="HHH"/>
    <property type="match status" value="1"/>
</dbReference>
<comment type="catalytic activity">
    <reaction evidence="1 14">
        <text>Hydrolyzes free adenine bases from 7,8-dihydro-8-oxoguanine:adenine mismatched double-stranded DNA, leaving an apurinic site.</text>
        <dbReference type="EC" id="3.2.2.31"/>
    </reaction>
</comment>
<evidence type="ECO:0000256" key="9">
    <source>
        <dbReference type="ARBA" id="ARBA00022801"/>
    </source>
</evidence>
<dbReference type="RefSeq" id="WP_080049281.1">
    <property type="nucleotide sequence ID" value="NZ_CP020100.1"/>
</dbReference>
<comment type="function">
    <text evidence="2">Adenine glycosylase active on G-A mispairs. MutY also corrects error-prone DNA synthesis past GO lesions which are due to the oxidatively damaged form of guanine: 7,8-dihydro-8-oxoguanine (8-oxo-dGTP).</text>
</comment>
<dbReference type="InterPro" id="IPR000445">
    <property type="entry name" value="HhH_motif"/>
</dbReference>
<dbReference type="Pfam" id="PF14815">
    <property type="entry name" value="NUDIX_4"/>
    <property type="match status" value="1"/>
</dbReference>
<dbReference type="GO" id="GO:0046872">
    <property type="term" value="F:metal ion binding"/>
    <property type="evidence" value="ECO:0007669"/>
    <property type="project" value="UniProtKB-UniRule"/>
</dbReference>
<dbReference type="CDD" id="cd00056">
    <property type="entry name" value="ENDO3c"/>
    <property type="match status" value="1"/>
</dbReference>
<dbReference type="InterPro" id="IPR011257">
    <property type="entry name" value="DNA_glycosylase"/>
</dbReference>
<keyword evidence="6" id="KW-0004">4Fe-4S</keyword>
<dbReference type="NCBIfam" id="NF008132">
    <property type="entry name" value="PRK10880.1"/>
    <property type="match status" value="1"/>
</dbReference>
<dbReference type="InterPro" id="IPR005760">
    <property type="entry name" value="A/G_AdeGlyc_MutY"/>
</dbReference>
<dbReference type="AlphaFoldDB" id="A0A1V0B3B7"/>
<evidence type="ECO:0000256" key="14">
    <source>
        <dbReference type="RuleBase" id="RU365096"/>
    </source>
</evidence>
<dbReference type="EMBL" id="CP020100">
    <property type="protein sequence ID" value="AQZ94428.1"/>
    <property type="molecule type" value="Genomic_DNA"/>
</dbReference>
<comment type="similarity">
    <text evidence="3 14">Belongs to the Nth/MutY family.</text>
</comment>
<dbReference type="GO" id="GO:0000701">
    <property type="term" value="F:purine-specific mismatch base pair DNA N-glycosylase activity"/>
    <property type="evidence" value="ECO:0007669"/>
    <property type="project" value="UniProtKB-EC"/>
</dbReference>
<dbReference type="GO" id="GO:0006284">
    <property type="term" value="P:base-excision repair"/>
    <property type="evidence" value="ECO:0007669"/>
    <property type="project" value="UniProtKB-UniRule"/>
</dbReference>
<evidence type="ECO:0000256" key="10">
    <source>
        <dbReference type="ARBA" id="ARBA00023004"/>
    </source>
</evidence>
<evidence type="ECO:0000256" key="5">
    <source>
        <dbReference type="ARBA" id="ARBA00022023"/>
    </source>
</evidence>
<dbReference type="InterPro" id="IPR023170">
    <property type="entry name" value="HhH_base_excis_C"/>
</dbReference>
<evidence type="ECO:0000259" key="15">
    <source>
        <dbReference type="SMART" id="SM00478"/>
    </source>
</evidence>
<dbReference type="STRING" id="1931241.BVH74_06505"/>
<feature type="domain" description="HhH-GPD" evidence="15">
    <location>
        <begin position="39"/>
        <end position="190"/>
    </location>
</feature>
<accession>A0A1V0B3B7</accession>
<organism evidence="16 17">
    <name type="scientific">Halopseudomonas phragmitis</name>
    <dbReference type="NCBI Taxonomy" id="1931241"/>
    <lineage>
        <taxon>Bacteria</taxon>
        <taxon>Pseudomonadati</taxon>
        <taxon>Pseudomonadota</taxon>
        <taxon>Gammaproteobacteria</taxon>
        <taxon>Pseudomonadales</taxon>
        <taxon>Pseudomonadaceae</taxon>
        <taxon>Halopseudomonas</taxon>
    </lineage>
</organism>
<dbReference type="InterPro" id="IPR015797">
    <property type="entry name" value="NUDIX_hydrolase-like_dom_sf"/>
</dbReference>
<dbReference type="PROSITE" id="PS01155">
    <property type="entry name" value="ENDONUCLEASE_III_2"/>
    <property type="match status" value="1"/>
</dbReference>
<dbReference type="PANTHER" id="PTHR42944">
    <property type="entry name" value="ADENINE DNA GLYCOSYLASE"/>
    <property type="match status" value="1"/>
</dbReference>
<dbReference type="SMART" id="SM00478">
    <property type="entry name" value="ENDO3c"/>
    <property type="match status" value="1"/>
</dbReference>
<evidence type="ECO:0000256" key="11">
    <source>
        <dbReference type="ARBA" id="ARBA00023014"/>
    </source>
</evidence>
<dbReference type="InterPro" id="IPR029119">
    <property type="entry name" value="MutY_C"/>
</dbReference>
<reference evidence="16 17" key="1">
    <citation type="submission" date="2017-03" db="EMBL/GenBank/DDBJ databases">
        <title>Complete genome sequence of the novel DNRA strain Pseudomonas sp. S-6-2 isolated from Chinese polluted river sediment. Journal of Biotechnology.</title>
        <authorList>
            <person name="Li J."/>
            <person name="Xiang F."/>
            <person name="Wang L."/>
            <person name="Xi L."/>
            <person name="Liu J."/>
        </authorList>
    </citation>
    <scope>NUCLEOTIDE SEQUENCE [LARGE SCALE GENOMIC DNA]</scope>
    <source>
        <strain evidence="16 17">S-6-2</strain>
    </source>
</reference>
<evidence type="ECO:0000256" key="8">
    <source>
        <dbReference type="ARBA" id="ARBA00022763"/>
    </source>
</evidence>
<dbReference type="GO" id="GO:0034039">
    <property type="term" value="F:8-oxo-7,8-dihydroguanine DNA N-glycosylase activity"/>
    <property type="evidence" value="ECO:0007669"/>
    <property type="project" value="TreeGrafter"/>
</dbReference>
<dbReference type="PANTHER" id="PTHR42944:SF1">
    <property type="entry name" value="ADENINE DNA GLYCOSYLASE"/>
    <property type="match status" value="1"/>
</dbReference>
<dbReference type="GO" id="GO:0035485">
    <property type="term" value="F:adenine/guanine mispair binding"/>
    <property type="evidence" value="ECO:0007669"/>
    <property type="project" value="TreeGrafter"/>
</dbReference>
<keyword evidence="12" id="KW-0234">DNA repair</keyword>
<keyword evidence="11" id="KW-0411">Iron-sulfur</keyword>
<dbReference type="KEGG" id="ppha:BVH74_06505"/>
<keyword evidence="9" id="KW-0378">Hydrolase</keyword>
<proteinExistence type="inferred from homology"/>
<name>A0A1V0B3B7_9GAMM</name>
<sequence>MSPEAFSQAVLQWYDSHGRKDLPWQQGITPYRVWVSEIMLQQTQVATVIPYFERFMQVLPDVFALAAAPADEVLHLWTGLGYYSRARNLHKAAQLVVQQHDGVFPHDLEALTELPGIGRSTAGAIASLSMGLRAPILDGNVKRVLARYHAVEGWPGETRVQAQLWQLAERYTPQQRVNHYTQAMMDLGATLCTRSKPMCLVCPLQAGCQARVLGQPTAYPHSKPRKALPVRQCVMPLLVNSGGDIWLERRPDSGLWGGLWCPPQLDDGAQLADWLQQRGWQAGEPAVLEPLRHTFSHFHLDIQPLLLQVGPGAGVAEGGQVWYNLRQPSRLGLAAPVKKLLKRVAPLIDKA</sequence>
<keyword evidence="17" id="KW-1185">Reference proteome</keyword>
<dbReference type="SUPFAM" id="SSF55811">
    <property type="entry name" value="Nudix"/>
    <property type="match status" value="1"/>
</dbReference>
<evidence type="ECO:0000256" key="4">
    <source>
        <dbReference type="ARBA" id="ARBA00012045"/>
    </source>
</evidence>
<keyword evidence="7" id="KW-0479">Metal-binding</keyword>
<dbReference type="Proteomes" id="UP000243488">
    <property type="component" value="Chromosome"/>
</dbReference>
<dbReference type="InterPro" id="IPR044298">
    <property type="entry name" value="MIG/MutY"/>
</dbReference>
<dbReference type="Gene3D" id="3.90.79.10">
    <property type="entry name" value="Nucleoside Triphosphate Pyrophosphohydrolase"/>
    <property type="match status" value="1"/>
</dbReference>
<evidence type="ECO:0000256" key="13">
    <source>
        <dbReference type="ARBA" id="ARBA00023295"/>
    </source>
</evidence>
<keyword evidence="13 14" id="KW-0326">Glycosidase</keyword>
<evidence type="ECO:0000313" key="16">
    <source>
        <dbReference type="EMBL" id="AQZ94428.1"/>
    </source>
</evidence>
<evidence type="ECO:0000256" key="7">
    <source>
        <dbReference type="ARBA" id="ARBA00022723"/>
    </source>
</evidence>
<dbReference type="Gene3D" id="1.10.340.30">
    <property type="entry name" value="Hypothetical protein, domain 2"/>
    <property type="match status" value="1"/>
</dbReference>